<comment type="caution">
    <text evidence="6">The sequence shown here is derived from an EMBL/GenBank/DDBJ whole genome shotgun (WGS) entry which is preliminary data.</text>
</comment>
<proteinExistence type="predicted"/>
<dbReference type="Gene3D" id="1.10.287.110">
    <property type="entry name" value="DnaJ domain"/>
    <property type="match status" value="1"/>
</dbReference>
<feature type="domain" description="J" evidence="5">
    <location>
        <begin position="3"/>
        <end position="74"/>
    </location>
</feature>
<dbReference type="Gene3D" id="1.25.40.10">
    <property type="entry name" value="Tetratricopeptide repeat domain"/>
    <property type="match status" value="1"/>
</dbReference>
<dbReference type="InterPro" id="IPR036869">
    <property type="entry name" value="J_dom_sf"/>
</dbReference>
<keyword evidence="7" id="KW-1185">Reference proteome</keyword>
<dbReference type="PROSITE" id="PS50005">
    <property type="entry name" value="TPR"/>
    <property type="match status" value="1"/>
</dbReference>
<organism evidence="6 7">
    <name type="scientific">Anaeromassilibacillus senegalensis</name>
    <dbReference type="NCBI Taxonomy" id="1673717"/>
    <lineage>
        <taxon>Bacteria</taxon>
        <taxon>Bacillati</taxon>
        <taxon>Bacillota</taxon>
        <taxon>Clostridia</taxon>
        <taxon>Eubacteriales</taxon>
        <taxon>Acutalibacteraceae</taxon>
        <taxon>Anaeromassilibacillus</taxon>
    </lineage>
</organism>
<dbReference type="SUPFAM" id="SSF46565">
    <property type="entry name" value="Chaperone J-domain"/>
    <property type="match status" value="1"/>
</dbReference>
<evidence type="ECO:0000313" key="6">
    <source>
        <dbReference type="EMBL" id="MCF2651491.1"/>
    </source>
</evidence>
<dbReference type="PRINTS" id="PR00625">
    <property type="entry name" value="JDOMAIN"/>
</dbReference>
<dbReference type="SUPFAM" id="SSF48452">
    <property type="entry name" value="TPR-like"/>
    <property type="match status" value="1"/>
</dbReference>
<dbReference type="CDD" id="cd06257">
    <property type="entry name" value="DnaJ"/>
    <property type="match status" value="1"/>
</dbReference>
<accession>A0ABS9CK34</accession>
<dbReference type="Proteomes" id="UP001299220">
    <property type="component" value="Unassembled WGS sequence"/>
</dbReference>
<evidence type="ECO:0000256" key="2">
    <source>
        <dbReference type="ARBA" id="ARBA00022737"/>
    </source>
</evidence>
<keyword evidence="2" id="KW-0677">Repeat</keyword>
<dbReference type="SMART" id="SM00271">
    <property type="entry name" value="DnaJ"/>
    <property type="match status" value="1"/>
</dbReference>
<dbReference type="Pfam" id="PF07719">
    <property type="entry name" value="TPR_2"/>
    <property type="match status" value="1"/>
</dbReference>
<dbReference type="InterPro" id="IPR050817">
    <property type="entry name" value="DjlA_DnaK_co-chaperone"/>
</dbReference>
<evidence type="ECO:0000256" key="3">
    <source>
        <dbReference type="ARBA" id="ARBA00022803"/>
    </source>
</evidence>
<dbReference type="PROSITE" id="PS50076">
    <property type="entry name" value="DNAJ_2"/>
    <property type="match status" value="1"/>
</dbReference>
<dbReference type="InterPro" id="IPR001623">
    <property type="entry name" value="DnaJ_domain"/>
</dbReference>
<evidence type="ECO:0000256" key="4">
    <source>
        <dbReference type="PROSITE-ProRule" id="PRU00339"/>
    </source>
</evidence>
<name>A0ABS9CK34_9FIRM</name>
<evidence type="ECO:0000259" key="5">
    <source>
        <dbReference type="PROSITE" id="PS50076"/>
    </source>
</evidence>
<evidence type="ECO:0000313" key="7">
    <source>
        <dbReference type="Proteomes" id="UP001299220"/>
    </source>
</evidence>
<reference evidence="6 7" key="1">
    <citation type="submission" date="2020-12" db="EMBL/GenBank/DDBJ databases">
        <title>Whole genome sequences of gut porcine anaerobes.</title>
        <authorList>
            <person name="Kubasova T."/>
            <person name="Jahodarova E."/>
            <person name="Rychlik I."/>
        </authorList>
    </citation>
    <scope>NUCLEOTIDE SEQUENCE [LARGE SCALE GENOMIC DNA]</scope>
    <source>
        <strain evidence="6 7">An867</strain>
    </source>
</reference>
<sequence length="208" mass="22713">MADPYKVLGVSPSATDEEVKDAYRKLAKKYHPDQYADSPLAELAGEKMKEINEAYDTIVAQRKNRTAGGYASAGGYGHVRGSGRSGFSDVRSYIMAGRIADAEQLLNGVPVESRNAEWYFLKGSVLYRRGWLEEAKEHFTRACQMDPGNPEYQAALNQAMNQRSGVYGGYNPNMNTNVGGCNTCDVCNSLICADCCCECMGGDLIPCC</sequence>
<evidence type="ECO:0000256" key="1">
    <source>
        <dbReference type="ARBA" id="ARBA00022705"/>
    </source>
</evidence>
<feature type="repeat" description="TPR" evidence="4">
    <location>
        <begin position="116"/>
        <end position="149"/>
    </location>
</feature>
<dbReference type="Pfam" id="PF00226">
    <property type="entry name" value="DnaJ"/>
    <property type="match status" value="1"/>
</dbReference>
<gene>
    <name evidence="6" type="ORF">JQM67_02570</name>
</gene>
<dbReference type="EMBL" id="JAFBIT010000001">
    <property type="protein sequence ID" value="MCF2651491.1"/>
    <property type="molecule type" value="Genomic_DNA"/>
</dbReference>
<dbReference type="InterPro" id="IPR019734">
    <property type="entry name" value="TPR_rpt"/>
</dbReference>
<keyword evidence="3 4" id="KW-0802">TPR repeat</keyword>
<protein>
    <submittedName>
        <fullName evidence="6">DnaJ domain-containing protein</fullName>
    </submittedName>
</protein>
<keyword evidence="1" id="KW-0235">DNA replication</keyword>
<dbReference type="PANTHER" id="PTHR24074">
    <property type="entry name" value="CO-CHAPERONE PROTEIN DJLA"/>
    <property type="match status" value="1"/>
</dbReference>
<dbReference type="RefSeq" id="WP_235322504.1">
    <property type="nucleotide sequence ID" value="NZ_JAFBIT010000001.1"/>
</dbReference>
<dbReference type="InterPro" id="IPR013105">
    <property type="entry name" value="TPR_2"/>
</dbReference>
<dbReference type="InterPro" id="IPR011990">
    <property type="entry name" value="TPR-like_helical_dom_sf"/>
</dbReference>